<comment type="similarity">
    <text evidence="1 5 8">Belongs to the pyrroline-5-carboxylate reductase family.</text>
</comment>
<organism evidence="11 12">
    <name type="scientific">Corynebacterium variabile</name>
    <dbReference type="NCBI Taxonomy" id="1727"/>
    <lineage>
        <taxon>Bacteria</taxon>
        <taxon>Bacillati</taxon>
        <taxon>Actinomycetota</taxon>
        <taxon>Actinomycetes</taxon>
        <taxon>Mycobacteriales</taxon>
        <taxon>Corynebacteriaceae</taxon>
        <taxon>Corynebacterium</taxon>
    </lineage>
</organism>
<comment type="function">
    <text evidence="4 5">Catalyzes the reduction of 1-pyrroline-5-carboxylate (PCA) to L-proline.</text>
</comment>
<protein>
    <recommendedName>
        <fullName evidence="5 6">Pyrroline-5-carboxylate reductase</fullName>
        <shortName evidence="5">P5C reductase</shortName>
        <shortName evidence="5">P5CR</shortName>
        <ecNumber evidence="5 6">1.5.1.2</ecNumber>
    </recommendedName>
    <alternativeName>
        <fullName evidence="5">PCA reductase</fullName>
    </alternativeName>
</protein>
<dbReference type="NCBIfam" id="TIGR00112">
    <property type="entry name" value="proC"/>
    <property type="match status" value="1"/>
</dbReference>
<keyword evidence="5 8" id="KW-0641">Proline biosynthesis</keyword>
<dbReference type="InterPro" id="IPR000304">
    <property type="entry name" value="Pyrroline-COOH_reductase"/>
</dbReference>
<dbReference type="Gene3D" id="1.10.3730.10">
    <property type="entry name" value="ProC C-terminal domain-like"/>
    <property type="match status" value="1"/>
</dbReference>
<keyword evidence="5 8" id="KW-0028">Amino-acid biosynthesis</keyword>
<keyword evidence="5" id="KW-0963">Cytoplasm</keyword>
<dbReference type="InterPro" id="IPR029036">
    <property type="entry name" value="P5CR_dimer"/>
</dbReference>
<evidence type="ECO:0000259" key="9">
    <source>
        <dbReference type="Pfam" id="PF03807"/>
    </source>
</evidence>
<evidence type="ECO:0000313" key="12">
    <source>
        <dbReference type="Proteomes" id="UP000182498"/>
    </source>
</evidence>
<dbReference type="Pfam" id="PF03807">
    <property type="entry name" value="F420_oxidored"/>
    <property type="match status" value="1"/>
</dbReference>
<dbReference type="InterPro" id="IPR036291">
    <property type="entry name" value="NAD(P)-bd_dom_sf"/>
</dbReference>
<keyword evidence="12" id="KW-1185">Reference proteome</keyword>
<evidence type="ECO:0000256" key="4">
    <source>
        <dbReference type="ARBA" id="ARBA00058118"/>
    </source>
</evidence>
<evidence type="ECO:0000256" key="6">
    <source>
        <dbReference type="NCBIfam" id="TIGR00112"/>
    </source>
</evidence>
<dbReference type="SUPFAM" id="SSF48179">
    <property type="entry name" value="6-phosphogluconate dehydrogenase C-terminal domain-like"/>
    <property type="match status" value="1"/>
</dbReference>
<feature type="binding site" evidence="7">
    <location>
        <begin position="91"/>
        <end position="94"/>
    </location>
    <ligand>
        <name>NADP(+)</name>
        <dbReference type="ChEBI" id="CHEBI:58349"/>
    </ligand>
</feature>
<gene>
    <name evidence="5" type="primary">proC</name>
    <name evidence="11" type="ORF">CVAR292_02525</name>
</gene>
<feature type="domain" description="Pyrroline-5-carboxylate reductase dimerisation" evidence="10">
    <location>
        <begin position="186"/>
        <end position="290"/>
    </location>
</feature>
<dbReference type="InterPro" id="IPR008927">
    <property type="entry name" value="6-PGluconate_DH-like_C_sf"/>
</dbReference>
<dbReference type="EC" id="1.5.1.2" evidence="5 6"/>
<dbReference type="PROSITE" id="PS00521">
    <property type="entry name" value="P5CR"/>
    <property type="match status" value="1"/>
</dbReference>
<evidence type="ECO:0000256" key="2">
    <source>
        <dbReference type="ARBA" id="ARBA00022857"/>
    </source>
</evidence>
<comment type="pathway">
    <text evidence="5 8">Amino-acid biosynthesis; L-proline biosynthesis; L-proline from L-glutamate 5-semialdehyde: step 1/1.</text>
</comment>
<dbReference type="InterPro" id="IPR053790">
    <property type="entry name" value="P5CR-like_CS"/>
</dbReference>
<feature type="domain" description="Pyrroline-5-carboxylate reductase catalytic N-terminal" evidence="9">
    <location>
        <begin position="20"/>
        <end position="123"/>
    </location>
</feature>
<dbReference type="Pfam" id="PF14748">
    <property type="entry name" value="P5CR_dimer"/>
    <property type="match status" value="1"/>
</dbReference>
<dbReference type="GO" id="GO:0005737">
    <property type="term" value="C:cytoplasm"/>
    <property type="evidence" value="ECO:0007669"/>
    <property type="project" value="UniProtKB-SubCell"/>
</dbReference>
<proteinExistence type="inferred from homology"/>
<dbReference type="PIRSF" id="PIRSF000193">
    <property type="entry name" value="Pyrrol-5-carb_rd"/>
    <property type="match status" value="1"/>
</dbReference>
<evidence type="ECO:0000256" key="5">
    <source>
        <dbReference type="HAMAP-Rule" id="MF_01925"/>
    </source>
</evidence>
<dbReference type="Proteomes" id="UP000182498">
    <property type="component" value="Unassembled WGS sequence"/>
</dbReference>
<evidence type="ECO:0000256" key="7">
    <source>
        <dbReference type="PIRSR" id="PIRSR000193-1"/>
    </source>
</evidence>
<dbReference type="SUPFAM" id="SSF51735">
    <property type="entry name" value="NAD(P)-binding Rossmann-fold domains"/>
    <property type="match status" value="1"/>
</dbReference>
<name>A0A0X2NNS9_9CORY</name>
<dbReference type="PANTHER" id="PTHR11645">
    <property type="entry name" value="PYRROLINE-5-CARBOXYLATE REDUCTASE"/>
    <property type="match status" value="1"/>
</dbReference>
<comment type="subcellular location">
    <subcellularLocation>
        <location evidence="5">Cytoplasm</location>
    </subcellularLocation>
</comment>
<comment type="catalytic activity">
    <reaction evidence="5">
        <text>L-proline + NAD(+) = (S)-1-pyrroline-5-carboxylate + NADH + 2 H(+)</text>
        <dbReference type="Rhea" id="RHEA:14105"/>
        <dbReference type="ChEBI" id="CHEBI:15378"/>
        <dbReference type="ChEBI" id="CHEBI:17388"/>
        <dbReference type="ChEBI" id="CHEBI:57540"/>
        <dbReference type="ChEBI" id="CHEBI:57945"/>
        <dbReference type="ChEBI" id="CHEBI:60039"/>
        <dbReference type="EC" id="1.5.1.2"/>
    </reaction>
</comment>
<evidence type="ECO:0000256" key="3">
    <source>
        <dbReference type="ARBA" id="ARBA00023002"/>
    </source>
</evidence>
<keyword evidence="2 5" id="KW-0521">NADP</keyword>
<sequence>MSSPGGSEVVSPGTLGGMTKIAIIGGGNIGEALASGLVADTSGAAAEVSASDVTVVDPYAPRLDYLRETYGLATTDDATEAATEADIVVIAVKPYLVSTVLEQIASTIDANDTETVIVSVAAGVTLATMEAALAAGVPVVRVMPNTPMLVGKGTSAVAGGRFARDEQVETVRGLMEAVGTAVTVGEKDMDAVTAVSGSGPAYVFLVAEAMIEAGVQLGLTRPVAAQLAAGTLEGASAMLVKGDKSAAELRGNVTSPGGTTAAAVRGLEENGIRKAFYQAMEACAERSAELGRPSSDED</sequence>
<dbReference type="GO" id="GO:0004735">
    <property type="term" value="F:pyrroline-5-carboxylate reductase activity"/>
    <property type="evidence" value="ECO:0007669"/>
    <property type="project" value="UniProtKB-UniRule"/>
</dbReference>
<dbReference type="HAMAP" id="MF_01925">
    <property type="entry name" value="P5C_reductase"/>
    <property type="match status" value="1"/>
</dbReference>
<evidence type="ECO:0000256" key="1">
    <source>
        <dbReference type="ARBA" id="ARBA00005525"/>
    </source>
</evidence>
<dbReference type="FunFam" id="1.10.3730.10:FF:000001">
    <property type="entry name" value="Pyrroline-5-carboxylate reductase"/>
    <property type="match status" value="1"/>
</dbReference>
<dbReference type="InterPro" id="IPR028939">
    <property type="entry name" value="P5C_Rdtase_cat_N"/>
</dbReference>
<dbReference type="UniPathway" id="UPA00098">
    <property type="reaction ID" value="UER00361"/>
</dbReference>
<keyword evidence="3 5" id="KW-0560">Oxidoreductase</keyword>
<comment type="catalytic activity">
    <reaction evidence="5 8">
        <text>L-proline + NADP(+) = (S)-1-pyrroline-5-carboxylate + NADPH + 2 H(+)</text>
        <dbReference type="Rhea" id="RHEA:14109"/>
        <dbReference type="ChEBI" id="CHEBI:15378"/>
        <dbReference type="ChEBI" id="CHEBI:17388"/>
        <dbReference type="ChEBI" id="CHEBI:57783"/>
        <dbReference type="ChEBI" id="CHEBI:58349"/>
        <dbReference type="ChEBI" id="CHEBI:60039"/>
        <dbReference type="EC" id="1.5.1.2"/>
    </reaction>
</comment>
<evidence type="ECO:0000256" key="8">
    <source>
        <dbReference type="RuleBase" id="RU003903"/>
    </source>
</evidence>
<dbReference type="PANTHER" id="PTHR11645:SF0">
    <property type="entry name" value="PYRROLINE-5-CARBOXYLATE REDUCTASE 3"/>
    <property type="match status" value="1"/>
</dbReference>
<accession>A0A0X2NNS9</accession>
<evidence type="ECO:0000259" key="10">
    <source>
        <dbReference type="Pfam" id="PF14748"/>
    </source>
</evidence>
<dbReference type="AlphaFoldDB" id="A0A0X2NNS9"/>
<evidence type="ECO:0000313" key="11">
    <source>
        <dbReference type="EMBL" id="CUU67167.1"/>
    </source>
</evidence>
<dbReference type="EMBL" id="FAUH01000019">
    <property type="protein sequence ID" value="CUU67167.1"/>
    <property type="molecule type" value="Genomic_DNA"/>
</dbReference>
<dbReference type="GO" id="GO:0055129">
    <property type="term" value="P:L-proline biosynthetic process"/>
    <property type="evidence" value="ECO:0007669"/>
    <property type="project" value="UniProtKB-UniRule"/>
</dbReference>
<dbReference type="Gene3D" id="3.40.50.720">
    <property type="entry name" value="NAD(P)-binding Rossmann-like Domain"/>
    <property type="match status" value="1"/>
</dbReference>
<reference evidence="12" key="1">
    <citation type="submission" date="2015-11" db="EMBL/GenBank/DDBJ databases">
        <authorList>
            <person name="Dugat-Bony E."/>
        </authorList>
    </citation>
    <scope>NUCLEOTIDE SEQUENCE [LARGE SCALE GENOMIC DNA]</scope>
    <source>
        <strain evidence="12">Mu292</strain>
    </source>
</reference>